<dbReference type="PROSITE" id="PS51186">
    <property type="entry name" value="GNAT"/>
    <property type="match status" value="1"/>
</dbReference>
<evidence type="ECO:0000259" key="1">
    <source>
        <dbReference type="PROSITE" id="PS51186"/>
    </source>
</evidence>
<dbReference type="RefSeq" id="WP_197014098.1">
    <property type="nucleotide sequence ID" value="NZ_BAABES010000002.1"/>
</dbReference>
<feature type="domain" description="N-acetyltransferase" evidence="1">
    <location>
        <begin position="29"/>
        <end position="171"/>
    </location>
</feature>
<dbReference type="Proteomes" id="UP000614047">
    <property type="component" value="Unassembled WGS sequence"/>
</dbReference>
<dbReference type="AlphaFoldDB" id="A0A931DII6"/>
<reference evidence="2" key="1">
    <citation type="submission" date="2020-11" db="EMBL/GenBank/DDBJ databases">
        <title>Sequencing the genomes of 1000 actinobacteria strains.</title>
        <authorList>
            <person name="Klenk H.-P."/>
        </authorList>
    </citation>
    <scope>NUCLEOTIDE SEQUENCE</scope>
    <source>
        <strain evidence="2">DSM 43175</strain>
    </source>
</reference>
<dbReference type="GO" id="GO:0016747">
    <property type="term" value="F:acyltransferase activity, transferring groups other than amino-acyl groups"/>
    <property type="evidence" value="ECO:0007669"/>
    <property type="project" value="InterPro"/>
</dbReference>
<gene>
    <name evidence="2" type="ORF">IW256_005942</name>
</gene>
<dbReference type="CDD" id="cd04301">
    <property type="entry name" value="NAT_SF"/>
    <property type="match status" value="1"/>
</dbReference>
<name>A0A931DII6_9ACTN</name>
<dbReference type="Pfam" id="PF13302">
    <property type="entry name" value="Acetyltransf_3"/>
    <property type="match status" value="1"/>
</dbReference>
<protein>
    <submittedName>
        <fullName evidence="2">RimJ/RimL family protein N-acetyltransferase</fullName>
    </submittedName>
</protein>
<evidence type="ECO:0000313" key="3">
    <source>
        <dbReference type="Proteomes" id="UP000614047"/>
    </source>
</evidence>
<evidence type="ECO:0000313" key="2">
    <source>
        <dbReference type="EMBL" id="MBG6091829.1"/>
    </source>
</evidence>
<dbReference type="Gene3D" id="3.40.630.30">
    <property type="match status" value="1"/>
</dbReference>
<dbReference type="EMBL" id="JADOUA010000001">
    <property type="protein sequence ID" value="MBG6091829.1"/>
    <property type="molecule type" value="Genomic_DNA"/>
</dbReference>
<sequence>MGETAPVRLLRVDEDVLERLLHTAVTDAEPIDVMPPVDGPPGWNTRREEAFRAYHRARREGLDGPLREVTYAIEAGGEVVGAARLEHREPPGTPGVLEAGVWLGRSARGLGIGTAVVRALLAETAASGAATMIAETTAGNAAAVAALRRLGASLTTDAPTGQVHAELPAVP</sequence>
<proteinExistence type="predicted"/>
<organism evidence="2 3">
    <name type="scientific">Actinomadura viridis</name>
    <dbReference type="NCBI Taxonomy" id="58110"/>
    <lineage>
        <taxon>Bacteria</taxon>
        <taxon>Bacillati</taxon>
        <taxon>Actinomycetota</taxon>
        <taxon>Actinomycetes</taxon>
        <taxon>Streptosporangiales</taxon>
        <taxon>Thermomonosporaceae</taxon>
        <taxon>Actinomadura</taxon>
    </lineage>
</organism>
<dbReference type="InterPro" id="IPR000182">
    <property type="entry name" value="GNAT_dom"/>
</dbReference>
<dbReference type="InterPro" id="IPR016181">
    <property type="entry name" value="Acyl_CoA_acyltransferase"/>
</dbReference>
<comment type="caution">
    <text evidence="2">The sequence shown here is derived from an EMBL/GenBank/DDBJ whole genome shotgun (WGS) entry which is preliminary data.</text>
</comment>
<accession>A0A931DII6</accession>
<dbReference type="SUPFAM" id="SSF55729">
    <property type="entry name" value="Acyl-CoA N-acyltransferases (Nat)"/>
    <property type="match status" value="1"/>
</dbReference>
<keyword evidence="3" id="KW-1185">Reference proteome</keyword>